<evidence type="ECO:0000256" key="1">
    <source>
        <dbReference type="ARBA" id="ARBA00004141"/>
    </source>
</evidence>
<evidence type="ECO:0000256" key="6">
    <source>
        <dbReference type="ARBA" id="ARBA00023136"/>
    </source>
</evidence>
<keyword evidence="5 8" id="KW-1133">Transmembrane helix</keyword>
<keyword evidence="9" id="KW-0732">Signal</keyword>
<keyword evidence="6 8" id="KW-0472">Membrane</keyword>
<reference evidence="10" key="2">
    <citation type="submission" date="2025-08" db="UniProtKB">
        <authorList>
            <consortium name="Ensembl"/>
        </authorList>
    </citation>
    <scope>IDENTIFICATION</scope>
</reference>
<keyword evidence="11" id="KW-1185">Reference proteome</keyword>
<dbReference type="KEGG" id="omy:110527525"/>
<organism evidence="10 11">
    <name type="scientific">Oncorhynchus mykiss</name>
    <name type="common">Rainbow trout</name>
    <name type="synonym">Salmo gairdneri</name>
    <dbReference type="NCBI Taxonomy" id="8022"/>
    <lineage>
        <taxon>Eukaryota</taxon>
        <taxon>Metazoa</taxon>
        <taxon>Chordata</taxon>
        <taxon>Craniata</taxon>
        <taxon>Vertebrata</taxon>
        <taxon>Euteleostomi</taxon>
        <taxon>Actinopterygii</taxon>
        <taxon>Neopterygii</taxon>
        <taxon>Teleostei</taxon>
        <taxon>Protacanthopterygii</taxon>
        <taxon>Salmoniformes</taxon>
        <taxon>Salmonidae</taxon>
        <taxon>Salmoninae</taxon>
        <taxon>Oncorhynchus</taxon>
    </lineage>
</organism>
<dbReference type="Proteomes" id="UP000694395">
    <property type="component" value="Chromosome 7"/>
</dbReference>
<evidence type="ECO:0000256" key="2">
    <source>
        <dbReference type="ARBA" id="ARBA00005944"/>
    </source>
</evidence>
<dbReference type="AlphaFoldDB" id="A0A8C7U0T1"/>
<feature type="compositionally biased region" description="Basic and acidic residues" evidence="7">
    <location>
        <begin position="395"/>
        <end position="417"/>
    </location>
</feature>
<comment type="subcellular location">
    <subcellularLocation>
        <location evidence="1">Membrane</location>
        <topology evidence="1">Multi-pass membrane protein</topology>
    </subcellularLocation>
</comment>
<dbReference type="GO" id="GO:0005254">
    <property type="term" value="F:chloride channel activity"/>
    <property type="evidence" value="ECO:0007669"/>
    <property type="project" value="TreeGrafter"/>
</dbReference>
<dbReference type="GeneTree" id="ENSGT00940000165672"/>
<evidence type="ECO:0000313" key="11">
    <source>
        <dbReference type="Proteomes" id="UP000694395"/>
    </source>
</evidence>
<evidence type="ECO:0000256" key="7">
    <source>
        <dbReference type="SAM" id="MobiDB-lite"/>
    </source>
</evidence>
<feature type="region of interest" description="Disordered" evidence="7">
    <location>
        <begin position="370"/>
        <end position="464"/>
    </location>
</feature>
<feature type="compositionally biased region" description="Polar residues" evidence="7">
    <location>
        <begin position="421"/>
        <end position="431"/>
    </location>
</feature>
<feature type="transmembrane region" description="Helical" evidence="8">
    <location>
        <begin position="274"/>
        <end position="295"/>
    </location>
</feature>
<dbReference type="Pfam" id="PF05934">
    <property type="entry name" value="MCLC"/>
    <property type="match status" value="2"/>
</dbReference>
<evidence type="ECO:0000256" key="9">
    <source>
        <dbReference type="SAM" id="SignalP"/>
    </source>
</evidence>
<evidence type="ECO:0000313" key="10">
    <source>
        <dbReference type="Ensembl" id="ENSOMYP00000092351.2"/>
    </source>
</evidence>
<keyword evidence="4 8" id="KW-0812">Transmembrane</keyword>
<gene>
    <name evidence="10" type="primary">LOC110527525</name>
</gene>
<feature type="transmembrane region" description="Helical" evidence="8">
    <location>
        <begin position="151"/>
        <end position="171"/>
    </location>
</feature>
<evidence type="ECO:0000256" key="3">
    <source>
        <dbReference type="ARBA" id="ARBA00015571"/>
    </source>
</evidence>
<reference evidence="10" key="1">
    <citation type="submission" date="2020-07" db="EMBL/GenBank/DDBJ databases">
        <title>A long reads based de novo assembly of the rainbow trout Arlee double haploid line genome.</title>
        <authorList>
            <person name="Gao G."/>
            <person name="Palti Y."/>
        </authorList>
    </citation>
    <scope>NUCLEOTIDE SEQUENCE [LARGE SCALE GENOMIC DNA]</scope>
</reference>
<dbReference type="PANTHER" id="PTHR34093:SF1">
    <property type="entry name" value="CHLORIDE CHANNEL CLIC-LIKE PROTEIN 1"/>
    <property type="match status" value="1"/>
</dbReference>
<accession>A0A8C7U0T1</accession>
<dbReference type="RefSeq" id="XP_021464536.2">
    <property type="nucleotide sequence ID" value="XM_021608861.2"/>
</dbReference>
<protein>
    <recommendedName>
        <fullName evidence="3">Chloride channel CLIC-like protein 1</fullName>
    </recommendedName>
</protein>
<evidence type="ECO:0000256" key="8">
    <source>
        <dbReference type="SAM" id="Phobius"/>
    </source>
</evidence>
<dbReference type="InterPro" id="IPR009231">
    <property type="entry name" value="Chloride_chnl_CLIC-like"/>
</dbReference>
<name>A0A8C7U0T1_ONCMY</name>
<evidence type="ECO:0000256" key="4">
    <source>
        <dbReference type="ARBA" id="ARBA00022692"/>
    </source>
</evidence>
<comment type="similarity">
    <text evidence="2">Belongs to the chloride channel MCLC family.</text>
</comment>
<reference evidence="10" key="3">
    <citation type="submission" date="2025-09" db="UniProtKB">
        <authorList>
            <consortium name="Ensembl"/>
        </authorList>
    </citation>
    <scope>IDENTIFICATION</scope>
</reference>
<dbReference type="GeneID" id="110527525"/>
<feature type="chain" id="PRO_5035475107" description="Chloride channel CLIC-like protein 1" evidence="9">
    <location>
        <begin position="25"/>
        <end position="464"/>
    </location>
</feature>
<sequence length="464" mass="52122">MSTSAVAMLIITAAVCSLLLVAQGQMDDEEWIDPYDMLNYDPSTKTMRKPAEVSQLPSCNLVFKQFLTKFLKEIKKFGQPSDFQNDLYYDAKVRLSRQALAEIWKLLEGMDTCRMGDLDDALSQILVDLKPHELEASRWHFEDTFGVEIDTVMKVFVCVLIIVVIVCSELWSTVSWFVQFKRIFTICFLIGLVWFCFLYKIDFAVDAKCNGKIDWWNLNDWYRGAMTLQEGLCKMYNKVLNVSPILLVSQAKHFGQRISELLVAIKVLPVTRDIPVLLIVLSILVFMYCRCQAAIKHCITRLLRIGRPRDTPPPAMDQSEPQAHLRGTNHDPLAGGEALQCSPPRNVETLRNDDWPFSNAQEEVQQPVVGGATTAGNDSQEAKPSLAKPSLAKAKPNERDVTSESKVATDGESKQLAERQPSPTTQGNNTQEKSSEEKMSSISGQHGETDRVPVQETEPTSLAL</sequence>
<proteinExistence type="inferred from homology"/>
<dbReference type="OrthoDB" id="8704919at2759"/>
<dbReference type="Ensembl" id="ENSOMYT00000100469.2">
    <property type="protein sequence ID" value="ENSOMYP00000092351.2"/>
    <property type="gene ID" value="ENSOMYG00000042380.2"/>
</dbReference>
<feature type="region of interest" description="Disordered" evidence="7">
    <location>
        <begin position="309"/>
        <end position="352"/>
    </location>
</feature>
<feature type="signal peptide" evidence="9">
    <location>
        <begin position="1"/>
        <end position="24"/>
    </location>
</feature>
<dbReference type="PANTHER" id="PTHR34093">
    <property type="entry name" value="CHLORIDE CHANNEL CLIC-LIKE PROTEIN 1"/>
    <property type="match status" value="1"/>
</dbReference>
<evidence type="ECO:0000256" key="5">
    <source>
        <dbReference type="ARBA" id="ARBA00022989"/>
    </source>
</evidence>
<feature type="transmembrane region" description="Helical" evidence="8">
    <location>
        <begin position="183"/>
        <end position="201"/>
    </location>
</feature>
<dbReference type="GO" id="GO:0005783">
    <property type="term" value="C:endoplasmic reticulum"/>
    <property type="evidence" value="ECO:0007669"/>
    <property type="project" value="TreeGrafter"/>
</dbReference>
<dbReference type="GO" id="GO:0016020">
    <property type="term" value="C:membrane"/>
    <property type="evidence" value="ECO:0007669"/>
    <property type="project" value="UniProtKB-SubCell"/>
</dbReference>